<dbReference type="SUPFAM" id="SSF47336">
    <property type="entry name" value="ACP-like"/>
    <property type="match status" value="1"/>
</dbReference>
<dbReference type="EMBL" id="CP100390">
    <property type="protein sequence ID" value="UZE97561.1"/>
    <property type="molecule type" value="Genomic_DNA"/>
</dbReference>
<organism evidence="2 3">
    <name type="scientific">Alkalimarinus alittae</name>
    <dbReference type="NCBI Taxonomy" id="2961619"/>
    <lineage>
        <taxon>Bacteria</taxon>
        <taxon>Pseudomonadati</taxon>
        <taxon>Pseudomonadota</taxon>
        <taxon>Gammaproteobacteria</taxon>
        <taxon>Alteromonadales</taxon>
        <taxon>Alteromonadaceae</taxon>
        <taxon>Alkalimarinus</taxon>
    </lineage>
</organism>
<dbReference type="Pfam" id="PF00550">
    <property type="entry name" value="PP-binding"/>
    <property type="match status" value="1"/>
</dbReference>
<keyword evidence="3" id="KW-1185">Reference proteome</keyword>
<dbReference type="PROSITE" id="PS50075">
    <property type="entry name" value="CARRIER"/>
    <property type="match status" value="1"/>
</dbReference>
<reference evidence="2" key="1">
    <citation type="submission" date="2022-06" db="EMBL/GenBank/DDBJ databases">
        <title>Alkalimarinus sp. nov., isolated from gut of a Alitta virens.</title>
        <authorList>
            <person name="Yang A.I."/>
            <person name="Shin N.-R."/>
        </authorList>
    </citation>
    <scope>NUCLEOTIDE SEQUENCE</scope>
    <source>
        <strain evidence="2">A2M4</strain>
    </source>
</reference>
<evidence type="ECO:0000313" key="3">
    <source>
        <dbReference type="Proteomes" id="UP001163739"/>
    </source>
</evidence>
<name>A0ABY6N645_9ALTE</name>
<evidence type="ECO:0000313" key="2">
    <source>
        <dbReference type="EMBL" id="UZE97561.1"/>
    </source>
</evidence>
<proteinExistence type="predicted"/>
<feature type="domain" description="Carrier" evidence="1">
    <location>
        <begin position="1"/>
        <end position="80"/>
    </location>
</feature>
<dbReference type="RefSeq" id="WP_265049035.1">
    <property type="nucleotide sequence ID" value="NZ_CP100390.1"/>
</dbReference>
<gene>
    <name evidence="2" type="ORF">NKI27_07410</name>
</gene>
<protein>
    <submittedName>
        <fullName evidence="2">Phosphopantetheine-binding protein</fullName>
    </submittedName>
</protein>
<accession>A0ABY6N645</accession>
<dbReference type="InterPro" id="IPR036736">
    <property type="entry name" value="ACP-like_sf"/>
</dbReference>
<dbReference type="InterPro" id="IPR009081">
    <property type="entry name" value="PP-bd_ACP"/>
</dbReference>
<evidence type="ECO:0000259" key="1">
    <source>
        <dbReference type="PROSITE" id="PS50075"/>
    </source>
</evidence>
<dbReference type="Proteomes" id="UP001163739">
    <property type="component" value="Chromosome"/>
</dbReference>
<sequence>MSNVVRDFIVSLLEKKQAIPAVLDINDYRFMESGHIDSLAVMKFILQIEDKFDIEISDEDMLSQQFQTVGGLSAIVNEKIGLK</sequence>
<dbReference type="Gene3D" id="1.10.1200.10">
    <property type="entry name" value="ACP-like"/>
    <property type="match status" value="1"/>
</dbReference>